<name>A0A845BJB0_9PROT</name>
<proteinExistence type="predicted"/>
<reference evidence="1 2" key="1">
    <citation type="submission" date="2019-03" db="EMBL/GenBank/DDBJ databases">
        <title>Roseomonas sp. a novel Roseomonas species isolated from Sea whip Gorgonian.</title>
        <authorList>
            <person name="Li F."/>
            <person name="Pan X."/>
            <person name="Huang S."/>
            <person name="Li Z."/>
            <person name="Meng B."/>
        </authorList>
    </citation>
    <scope>NUCLEOTIDE SEQUENCE [LARGE SCALE GENOMIC DNA]</scope>
    <source>
        <strain evidence="1 2">M0104</strain>
    </source>
</reference>
<dbReference type="InterPro" id="IPR012337">
    <property type="entry name" value="RNaseH-like_sf"/>
</dbReference>
<dbReference type="OrthoDB" id="7427781at2"/>
<gene>
    <name evidence="1" type="ORF">E0493_22745</name>
</gene>
<evidence type="ECO:0000313" key="1">
    <source>
        <dbReference type="EMBL" id="MXP66150.1"/>
    </source>
</evidence>
<sequence>MTSSTAAEADPDTLEASGRYRVLRRIAPRPAHACPPGVSARLGLLLDLEITGLDPAQDEIIAFAMLPFTYGLDSTLAAAGEPHSRLRQPSHSIPPALTGLIDVPIAVKHVATVELAYFLGPISRLPRRGFHH</sequence>
<accession>A0A845BJB0</accession>
<dbReference type="SUPFAM" id="SSF53098">
    <property type="entry name" value="Ribonuclease H-like"/>
    <property type="match status" value="1"/>
</dbReference>
<dbReference type="Proteomes" id="UP000460715">
    <property type="component" value="Unassembled WGS sequence"/>
</dbReference>
<dbReference type="EMBL" id="SNVJ01000052">
    <property type="protein sequence ID" value="MXP66150.1"/>
    <property type="molecule type" value="Genomic_DNA"/>
</dbReference>
<dbReference type="AlphaFoldDB" id="A0A845BJB0"/>
<organism evidence="1 2">
    <name type="scientific">Teichococcus coralli</name>
    <dbReference type="NCBI Taxonomy" id="2545983"/>
    <lineage>
        <taxon>Bacteria</taxon>
        <taxon>Pseudomonadati</taxon>
        <taxon>Pseudomonadota</taxon>
        <taxon>Alphaproteobacteria</taxon>
        <taxon>Acetobacterales</taxon>
        <taxon>Roseomonadaceae</taxon>
        <taxon>Roseomonas</taxon>
    </lineage>
</organism>
<protein>
    <recommendedName>
        <fullName evidence="3">Exonuclease domain-containing protein</fullName>
    </recommendedName>
</protein>
<evidence type="ECO:0000313" key="2">
    <source>
        <dbReference type="Proteomes" id="UP000460715"/>
    </source>
</evidence>
<evidence type="ECO:0008006" key="3">
    <source>
        <dbReference type="Google" id="ProtNLM"/>
    </source>
</evidence>
<keyword evidence="2" id="KW-1185">Reference proteome</keyword>
<comment type="caution">
    <text evidence="1">The sequence shown here is derived from an EMBL/GenBank/DDBJ whole genome shotgun (WGS) entry which is preliminary data.</text>
</comment>
<dbReference type="RefSeq" id="WP_160939560.1">
    <property type="nucleotide sequence ID" value="NZ_SNVJ01000052.1"/>
</dbReference>